<protein>
    <submittedName>
        <fullName evidence="1">Putative secreted protein</fullName>
    </submittedName>
</protein>
<proteinExistence type="predicted"/>
<name>A0A2M4DHK5_ANODA</name>
<sequence length="88" mass="10467">MFAWLEVRLRFFLFISFSMLLPTIPSFYLSLAESLTPIKSPIHDQEQTCFSFFHNTTFSNYLDCFVGSKTKKKNEYKHADTIEKEREK</sequence>
<dbReference type="EMBL" id="GGFL01012843">
    <property type="protein sequence ID" value="MBW77021.1"/>
    <property type="molecule type" value="Transcribed_RNA"/>
</dbReference>
<evidence type="ECO:0000313" key="1">
    <source>
        <dbReference type="EMBL" id="MBW77021.1"/>
    </source>
</evidence>
<organism evidence="1">
    <name type="scientific">Anopheles darlingi</name>
    <name type="common">Mosquito</name>
    <dbReference type="NCBI Taxonomy" id="43151"/>
    <lineage>
        <taxon>Eukaryota</taxon>
        <taxon>Metazoa</taxon>
        <taxon>Ecdysozoa</taxon>
        <taxon>Arthropoda</taxon>
        <taxon>Hexapoda</taxon>
        <taxon>Insecta</taxon>
        <taxon>Pterygota</taxon>
        <taxon>Neoptera</taxon>
        <taxon>Endopterygota</taxon>
        <taxon>Diptera</taxon>
        <taxon>Nematocera</taxon>
        <taxon>Culicoidea</taxon>
        <taxon>Culicidae</taxon>
        <taxon>Anophelinae</taxon>
        <taxon>Anopheles</taxon>
    </lineage>
</organism>
<dbReference type="AlphaFoldDB" id="A0A2M4DHK5"/>
<accession>A0A2M4DHK5</accession>
<reference evidence="1" key="1">
    <citation type="submission" date="2018-01" db="EMBL/GenBank/DDBJ databases">
        <title>An insight into the sialome of Amazonian anophelines.</title>
        <authorList>
            <person name="Ribeiro J.M."/>
            <person name="Scarpassa V."/>
            <person name="Calvo E."/>
        </authorList>
    </citation>
    <scope>NUCLEOTIDE SEQUENCE</scope>
</reference>